<evidence type="ECO:0000313" key="3">
    <source>
        <dbReference type="Proteomes" id="UP000319212"/>
    </source>
</evidence>
<reference evidence="2 3" key="1">
    <citation type="journal article" date="2019" name="Environ. Microbiol.">
        <title>Species interactions and distinct microbial communities in high Arctic permafrost affected cryosols are associated with the CH4 and CO2 gas fluxes.</title>
        <authorList>
            <person name="Altshuler I."/>
            <person name="Hamel J."/>
            <person name="Turney S."/>
            <person name="Magnuson E."/>
            <person name="Levesque R."/>
            <person name="Greer C."/>
            <person name="Whyte L.G."/>
        </authorList>
    </citation>
    <scope>NUCLEOTIDE SEQUENCE [LARGE SCALE GENOMIC DNA]</scope>
    <source>
        <strain evidence="2 3">S06.C</strain>
    </source>
</reference>
<evidence type="ECO:0000313" key="2">
    <source>
        <dbReference type="EMBL" id="TPG30252.1"/>
    </source>
</evidence>
<dbReference type="RefSeq" id="WP_140838137.1">
    <property type="nucleotide sequence ID" value="NZ_RCZI01000001.1"/>
</dbReference>
<dbReference type="InterPro" id="IPR027417">
    <property type="entry name" value="P-loop_NTPase"/>
</dbReference>
<dbReference type="GO" id="GO:0016887">
    <property type="term" value="F:ATP hydrolysis activity"/>
    <property type="evidence" value="ECO:0007669"/>
    <property type="project" value="InterPro"/>
</dbReference>
<evidence type="ECO:0000259" key="1">
    <source>
        <dbReference type="Pfam" id="PF13304"/>
    </source>
</evidence>
<organism evidence="2 3">
    <name type="scientific">Variovorax guangxiensis</name>
    <dbReference type="NCBI Taxonomy" id="1775474"/>
    <lineage>
        <taxon>Bacteria</taxon>
        <taxon>Pseudomonadati</taxon>
        <taxon>Pseudomonadota</taxon>
        <taxon>Betaproteobacteria</taxon>
        <taxon>Burkholderiales</taxon>
        <taxon>Comamonadaceae</taxon>
        <taxon>Variovorax</taxon>
    </lineage>
</organism>
<dbReference type="OrthoDB" id="9815944at2"/>
<proteinExistence type="predicted"/>
<gene>
    <name evidence="2" type="ORF">EAH82_01780</name>
</gene>
<sequence>MRLKKVRLFNGYKRFQDLTIDLGDSPKKIVVLVGGNGSGKSSVFDGLMMKLTSHIAIGNKGTKNYRYHSMNGDPTLQHDSVKLDFVEGTWEEVWSQKASRGTHGTIFSLRSPYRYNNSLNVTSSFAVPDIELNQYGASSLSDLDDKMEENYRRLFSKYNQYMNANDSKPSDAKRHIIGQLNNSITKCLALSISSLGNIEDGKGSLYFVKPDHQREFPFDVLSSGEKEVVDILLDLYLRADKYDDTVFLIDEPELHINSAIQRKLLHEIVELIGPKCQLWIATHSIGFLRAIQEGHANETQVIHFEDGLSLANTAATLHPSAMTATKWREVFSVALDDLSHLVSPERIVYCEGRDAPGPNGRERGLDAIVFNIIFSSTHPNTLFVSSGGNTELDQRSQIAISILSKALPSLKVLVLKDRDMISGGKSVAKDRADYLTLNKENHRVLIRFEIENYLFDKEILQNYCQANDLSFDEPAYDALITNIVDDHVKDEYAKIKNICGIKMSISADRFKELLARHILPETQAYKELLSCIF</sequence>
<dbReference type="InterPro" id="IPR051396">
    <property type="entry name" value="Bact_Antivir_Def_Nuclease"/>
</dbReference>
<dbReference type="AlphaFoldDB" id="A0A502E0L6"/>
<name>A0A502E0L6_9BURK</name>
<dbReference type="EMBL" id="RCZI01000001">
    <property type="protein sequence ID" value="TPG30252.1"/>
    <property type="molecule type" value="Genomic_DNA"/>
</dbReference>
<feature type="domain" description="ATPase AAA-type core" evidence="1">
    <location>
        <begin position="151"/>
        <end position="288"/>
    </location>
</feature>
<dbReference type="Proteomes" id="UP000319212">
    <property type="component" value="Unassembled WGS sequence"/>
</dbReference>
<dbReference type="GO" id="GO:0005524">
    <property type="term" value="F:ATP binding"/>
    <property type="evidence" value="ECO:0007669"/>
    <property type="project" value="InterPro"/>
</dbReference>
<dbReference type="PANTHER" id="PTHR43581">
    <property type="entry name" value="ATP/GTP PHOSPHATASE"/>
    <property type="match status" value="1"/>
</dbReference>
<accession>A0A502E0L6</accession>
<protein>
    <recommendedName>
        <fullName evidence="1">ATPase AAA-type core domain-containing protein</fullName>
    </recommendedName>
</protein>
<dbReference type="SUPFAM" id="SSF52540">
    <property type="entry name" value="P-loop containing nucleoside triphosphate hydrolases"/>
    <property type="match status" value="1"/>
</dbReference>
<comment type="caution">
    <text evidence="2">The sequence shown here is derived from an EMBL/GenBank/DDBJ whole genome shotgun (WGS) entry which is preliminary data.</text>
</comment>
<dbReference type="PANTHER" id="PTHR43581:SF4">
    <property type="entry name" value="ATP_GTP PHOSPHATASE"/>
    <property type="match status" value="1"/>
</dbReference>
<dbReference type="InterPro" id="IPR003959">
    <property type="entry name" value="ATPase_AAA_core"/>
</dbReference>
<dbReference type="Gene3D" id="3.40.50.300">
    <property type="entry name" value="P-loop containing nucleotide triphosphate hydrolases"/>
    <property type="match status" value="1"/>
</dbReference>
<dbReference type="Pfam" id="PF13304">
    <property type="entry name" value="AAA_21"/>
    <property type="match status" value="1"/>
</dbReference>